<dbReference type="PRINTS" id="PR00419">
    <property type="entry name" value="ADXRDTASE"/>
</dbReference>
<dbReference type="PANTHER" id="PTHR42783:SF3">
    <property type="entry name" value="GLUTAMATE SYNTHASE [NADPH] SMALL CHAIN-RELATED"/>
    <property type="match status" value="1"/>
</dbReference>
<dbReference type="SUPFAM" id="SSF53706">
    <property type="entry name" value="Formate dehydrogenase/DMSO reductase, domains 1-3"/>
    <property type="match status" value="1"/>
</dbReference>
<evidence type="ECO:0000256" key="5">
    <source>
        <dbReference type="ARBA" id="ARBA00023004"/>
    </source>
</evidence>
<dbReference type="PROSITE" id="PS51085">
    <property type="entry name" value="2FE2S_FER_2"/>
    <property type="match status" value="1"/>
</dbReference>
<dbReference type="InterPro" id="IPR017900">
    <property type="entry name" value="4Fe4S_Fe_S_CS"/>
</dbReference>
<evidence type="ECO:0000256" key="1">
    <source>
        <dbReference type="ARBA" id="ARBA00022485"/>
    </source>
</evidence>
<dbReference type="Gene3D" id="3.40.50.740">
    <property type="match status" value="2"/>
</dbReference>
<feature type="domain" description="4Fe-4S ferredoxin-type" evidence="8">
    <location>
        <begin position="649"/>
        <end position="678"/>
    </location>
</feature>
<evidence type="ECO:0000313" key="10">
    <source>
        <dbReference type="EMBL" id="ATW24035.1"/>
    </source>
</evidence>
<dbReference type="InterPro" id="IPR036188">
    <property type="entry name" value="FAD/NAD-bd_sf"/>
</dbReference>
<dbReference type="Pfam" id="PF07992">
    <property type="entry name" value="Pyr_redox_2"/>
    <property type="match status" value="1"/>
</dbReference>
<dbReference type="SUPFAM" id="SSF54292">
    <property type="entry name" value="2Fe-2S ferredoxin-like"/>
    <property type="match status" value="1"/>
</dbReference>
<dbReference type="InterPro" id="IPR017896">
    <property type="entry name" value="4Fe4S_Fe-S-bd"/>
</dbReference>
<dbReference type="InterPro" id="IPR009051">
    <property type="entry name" value="Helical_ferredxn"/>
</dbReference>
<feature type="domain" description="4Fe-4S Mo/W bis-MGD-type" evidence="9">
    <location>
        <begin position="687"/>
        <end position="743"/>
    </location>
</feature>
<dbReference type="SUPFAM" id="SSF51971">
    <property type="entry name" value="Nucleotide-binding domain"/>
    <property type="match status" value="2"/>
</dbReference>
<dbReference type="Pfam" id="PF04879">
    <property type="entry name" value="Molybdop_Fe4S4"/>
    <property type="match status" value="1"/>
</dbReference>
<dbReference type="InterPro" id="IPR028261">
    <property type="entry name" value="DPD_II"/>
</dbReference>
<proteinExistence type="predicted"/>
<dbReference type="PROSITE" id="PS00198">
    <property type="entry name" value="4FE4S_FER_1"/>
    <property type="match status" value="1"/>
</dbReference>
<dbReference type="Pfam" id="PF13510">
    <property type="entry name" value="Fer2_4"/>
    <property type="match status" value="1"/>
</dbReference>
<dbReference type="SUPFAM" id="SSF54862">
    <property type="entry name" value="4Fe-4S ferredoxins"/>
    <property type="match status" value="1"/>
</dbReference>
<dbReference type="InterPro" id="IPR023753">
    <property type="entry name" value="FAD/NAD-binding_dom"/>
</dbReference>
<keyword evidence="3" id="KW-0677">Repeat</keyword>
<evidence type="ECO:0000256" key="6">
    <source>
        <dbReference type="ARBA" id="ARBA00023014"/>
    </source>
</evidence>
<keyword evidence="5" id="KW-0408">Iron</keyword>
<evidence type="ECO:0000256" key="3">
    <source>
        <dbReference type="ARBA" id="ARBA00022737"/>
    </source>
</evidence>
<dbReference type="Gene3D" id="3.50.50.60">
    <property type="entry name" value="FAD/NAD(P)-binding domain"/>
    <property type="match status" value="2"/>
</dbReference>
<accession>A0A3G1KPH5</accession>
<dbReference type="EMBL" id="CP017634">
    <property type="protein sequence ID" value="ATW24035.1"/>
    <property type="molecule type" value="Genomic_DNA"/>
</dbReference>
<evidence type="ECO:0000259" key="8">
    <source>
        <dbReference type="PROSITE" id="PS51379"/>
    </source>
</evidence>
<dbReference type="Pfam" id="PF12838">
    <property type="entry name" value="Fer4_7"/>
    <property type="match status" value="1"/>
</dbReference>
<evidence type="ECO:0000313" key="11">
    <source>
        <dbReference type="Proteomes" id="UP000323521"/>
    </source>
</evidence>
<dbReference type="InterPro" id="IPR027467">
    <property type="entry name" value="MopterinOxRdtase_cofactor_BS"/>
</dbReference>
<dbReference type="Proteomes" id="UP000323521">
    <property type="component" value="Chromosome"/>
</dbReference>
<dbReference type="GO" id="GO:0046872">
    <property type="term" value="F:metal ion binding"/>
    <property type="evidence" value="ECO:0007669"/>
    <property type="project" value="UniProtKB-KW"/>
</dbReference>
<dbReference type="Gene3D" id="1.10.1060.10">
    <property type="entry name" value="Alpha-helical ferredoxin"/>
    <property type="match status" value="1"/>
</dbReference>
<feature type="domain" description="4Fe-4S ferredoxin-type" evidence="8">
    <location>
        <begin position="606"/>
        <end position="625"/>
    </location>
</feature>
<dbReference type="OrthoDB" id="9803192at2"/>
<dbReference type="PROSITE" id="PS00551">
    <property type="entry name" value="MOLYBDOPTERIN_PROK_1"/>
    <property type="match status" value="1"/>
</dbReference>
<dbReference type="SMART" id="SM00926">
    <property type="entry name" value="Molybdop_Fe4S4"/>
    <property type="match status" value="1"/>
</dbReference>
<dbReference type="KEGG" id="fwa:DCMF_03840"/>
<protein>
    <submittedName>
        <fullName evidence="10">Molybdopterin oxidoreductase</fullName>
    </submittedName>
</protein>
<dbReference type="InterPro" id="IPR006656">
    <property type="entry name" value="Mopterin_OxRdtase"/>
</dbReference>
<dbReference type="PROSITE" id="PS51669">
    <property type="entry name" value="4FE4S_MOW_BIS_MGD"/>
    <property type="match status" value="1"/>
</dbReference>
<dbReference type="FunFam" id="3.30.70.20:FF:000035">
    <property type="entry name" value="Iron hydrogenase 1"/>
    <property type="match status" value="1"/>
</dbReference>
<reference evidence="10 11" key="1">
    <citation type="submission" date="2016-10" db="EMBL/GenBank/DDBJ databases">
        <title>Complete Genome Sequence of Peptococcaceae strain DCMF.</title>
        <authorList>
            <person name="Edwards R.J."/>
            <person name="Holland S.I."/>
            <person name="Deshpande N.P."/>
            <person name="Wong Y.K."/>
            <person name="Ertan H."/>
            <person name="Manefield M."/>
            <person name="Russell T.L."/>
            <person name="Lee M.J."/>
        </authorList>
    </citation>
    <scope>NUCLEOTIDE SEQUENCE [LARGE SCALE GENOMIC DNA]</scope>
    <source>
        <strain evidence="10 11">DCMF</strain>
    </source>
</reference>
<dbReference type="GO" id="GO:0016491">
    <property type="term" value="F:oxidoreductase activity"/>
    <property type="evidence" value="ECO:0007669"/>
    <property type="project" value="UniProtKB-KW"/>
</dbReference>
<feature type="domain" description="2Fe-2S ferredoxin-type" evidence="7">
    <location>
        <begin position="2"/>
        <end position="80"/>
    </location>
</feature>
<evidence type="ECO:0000259" key="7">
    <source>
        <dbReference type="PROSITE" id="PS51085"/>
    </source>
</evidence>
<evidence type="ECO:0000256" key="2">
    <source>
        <dbReference type="ARBA" id="ARBA00022723"/>
    </source>
</evidence>
<dbReference type="RefSeq" id="WP_148133211.1">
    <property type="nucleotide sequence ID" value="NZ_CP017634.1"/>
</dbReference>
<dbReference type="Pfam" id="PF00384">
    <property type="entry name" value="Molybdopterin"/>
    <property type="match status" value="1"/>
</dbReference>
<keyword evidence="2" id="KW-0479">Metal-binding</keyword>
<dbReference type="SUPFAM" id="SSF46548">
    <property type="entry name" value="alpha-helical ferredoxin"/>
    <property type="match status" value="1"/>
</dbReference>
<dbReference type="PANTHER" id="PTHR42783">
    <property type="entry name" value="GLUTAMATE SYNTHASE [NADPH] SMALL CHAIN"/>
    <property type="match status" value="1"/>
</dbReference>
<dbReference type="GO" id="GO:0051539">
    <property type="term" value="F:4 iron, 4 sulfur cluster binding"/>
    <property type="evidence" value="ECO:0007669"/>
    <property type="project" value="UniProtKB-KW"/>
</dbReference>
<dbReference type="InterPro" id="IPR001041">
    <property type="entry name" value="2Fe-2S_ferredoxin-type"/>
</dbReference>
<name>A0A3G1KPH5_FORW1</name>
<evidence type="ECO:0000259" key="9">
    <source>
        <dbReference type="PROSITE" id="PS51669"/>
    </source>
</evidence>
<dbReference type="InterPro" id="IPR036010">
    <property type="entry name" value="2Fe-2S_ferredoxin-like_sf"/>
</dbReference>
<gene>
    <name evidence="10" type="ORF">DCMF_03840</name>
</gene>
<dbReference type="InterPro" id="IPR006963">
    <property type="entry name" value="Mopterin_OxRdtase_4Fe-4S_dom"/>
</dbReference>
<sequence length="1192" mass="129485">MSQYRLNINGNEVVGRPGQTILEVARENGIEIPTLCYDERIKIYGACGLCVVEVEGSPKLFRSCATEIADGMVIHTETERVKGSRKVALELLLSDHLGDCRPPCRQACPANTDCQGYVGLIANGRYQEALELIKEQLPLPASIGRVCPHPCEEACRRQLVEEPVSIAWLKQFVADADLASGDAFMPEIKAPSGKKVAVVGGGPAGLTASYFLAKEGHQVVVFEAMPKAGGMLRYGIPQYRLPKEVLDQEIATIENMGVEIQTNVKIGRDIKLNYLRENFDAVYLAIGAWASSGMRCPGEKLDGVIGGIEFLEAVALNKPVQLGKKVAVVGGGNTAMDACRTAVRLGAEEVYLLYRRTRSEMPAADIEVIEAEEEGVIFQFLVAPIEIMGENGKATHIKLQQMELGEPDASGRRKPVPIPGAEKNLEVDNVIAAIGQQVVPEGMDGVTLTKWNTIVADEHTYMTNIPGVFAGGDAINEGPGIAIEAISDARKAADVICSYLEGEIIPYQAPYYAKREDLTADDFADREKVYRPHMGHLHPEERKHNFSEIVFGYTEEQAKKDAMRCLECGCGDIFECKLIHYANRYHVDPARVAGEVHKRNYKDEHPFIDRNPDKCILCGLCVRVCDEIMGVTALGLVNRGFDTIVQPEFNLPLQETGCISCGQCVAACPTGALQERLTIDKSVPLETAETSTICSYCSVGCNLKLKTKGELLVKSVPDKESSVDKGLLCVKGRFGFNMGQKGTRITAPLMKKNGEFKEVSWDEALLFVAKKTQSISSRYGSKALAVSVSDRYTNEEIYLAAKFGKQILGTDQVFSFNGFDGGIEDVLGYDASSNTFDELLSTEVILLVGSDIMHDHPIVGLKIKEAAAKGVKLITVNPFASLADEWADQKVCPADSVSFIKEVIKAVVESGRIPSDNSAAGFAPLRESLENIEVSGSAKEIAEAYTKAKRAIIVFDQNRVTADGAKLLADLAVVAGHIGKARSGIIQLKPKANSQGLVDMGVTKGAQEIRTNLDAGLTKGMFIFGEDIGGWDLSTLELLVVQDTHLTETALTADVVLPGVSFAESSGTFTSSERRIQRLNQVIPAISGLTNWEVIIEVANAFGANLAYCCPECIEEAISADIPEYKGIVQGEEKTVFWPVHGSPVLYGEKFHFADGKACLHTVGEGPLFKATTHTDHLENTFVDFLKEKKIV</sequence>
<dbReference type="PROSITE" id="PS51379">
    <property type="entry name" value="4FE4S_FER_2"/>
    <property type="match status" value="2"/>
</dbReference>
<dbReference type="Gene3D" id="3.10.20.440">
    <property type="entry name" value="2Fe-2S iron-sulphur cluster binding domain, sarcosine oxidase, alpha subunit, N-terminal domain"/>
    <property type="match status" value="1"/>
</dbReference>
<dbReference type="CDD" id="cd00207">
    <property type="entry name" value="fer2"/>
    <property type="match status" value="1"/>
</dbReference>
<dbReference type="Gene3D" id="3.30.70.20">
    <property type="match status" value="1"/>
</dbReference>
<keyword evidence="6" id="KW-0411">Iron-sulfur</keyword>
<keyword evidence="1" id="KW-0004">4Fe-4S</keyword>
<organism evidence="10 11">
    <name type="scientific">Formimonas warabiya</name>
    <dbReference type="NCBI Taxonomy" id="1761012"/>
    <lineage>
        <taxon>Bacteria</taxon>
        <taxon>Bacillati</taxon>
        <taxon>Bacillota</taxon>
        <taxon>Clostridia</taxon>
        <taxon>Eubacteriales</taxon>
        <taxon>Peptococcaceae</taxon>
        <taxon>Candidatus Formimonas</taxon>
    </lineage>
</organism>
<dbReference type="AlphaFoldDB" id="A0A3G1KPH5"/>
<evidence type="ECO:0000256" key="4">
    <source>
        <dbReference type="ARBA" id="ARBA00023002"/>
    </source>
</evidence>
<keyword evidence="4" id="KW-0560">Oxidoreductase</keyword>
<dbReference type="Gene3D" id="2.20.25.90">
    <property type="entry name" value="ADC-like domains"/>
    <property type="match status" value="1"/>
</dbReference>
<dbReference type="InterPro" id="IPR042204">
    <property type="entry name" value="2Fe-2S-bd_N"/>
</dbReference>
<dbReference type="Pfam" id="PF14691">
    <property type="entry name" value="Fer4_20"/>
    <property type="match status" value="1"/>
</dbReference>
<dbReference type="Gene3D" id="3.40.228.10">
    <property type="entry name" value="Dimethylsulfoxide Reductase, domain 2"/>
    <property type="match status" value="1"/>
</dbReference>
<keyword evidence="11" id="KW-1185">Reference proteome</keyword>